<dbReference type="Proteomes" id="UP001165060">
    <property type="component" value="Unassembled WGS sequence"/>
</dbReference>
<gene>
    <name evidence="10" type="ORF">TeGR_g3973</name>
</gene>
<evidence type="ECO:0000256" key="3">
    <source>
        <dbReference type="ARBA" id="ARBA00012593"/>
    </source>
</evidence>
<comment type="similarity">
    <text evidence="2">Belongs to the glycosyl hydrolase 15 family.</text>
</comment>
<dbReference type="PANTHER" id="PTHR31616:SF9">
    <property type="entry name" value="GLUCOAMYLASE, INTRACELLULAR SPORULATION-SPECIFIC"/>
    <property type="match status" value="1"/>
</dbReference>
<keyword evidence="11" id="KW-1185">Reference proteome</keyword>
<dbReference type="InterPro" id="IPR000165">
    <property type="entry name" value="Glucoamylase"/>
</dbReference>
<evidence type="ECO:0000256" key="4">
    <source>
        <dbReference type="ARBA" id="ARBA00022801"/>
    </source>
</evidence>
<proteinExistence type="inferred from homology"/>
<dbReference type="InterPro" id="IPR012341">
    <property type="entry name" value="6hp_glycosidase-like_sf"/>
</dbReference>
<dbReference type="Gene3D" id="1.50.10.10">
    <property type="match status" value="1"/>
</dbReference>
<keyword evidence="8" id="KW-0732">Signal</keyword>
<dbReference type="PANTHER" id="PTHR31616">
    <property type="entry name" value="TREHALASE"/>
    <property type="match status" value="1"/>
</dbReference>
<dbReference type="SUPFAM" id="SSF48208">
    <property type="entry name" value="Six-hairpin glycosidases"/>
    <property type="match status" value="1"/>
</dbReference>
<feature type="chain" id="PRO_5047205036" description="glucan 1,4-alpha-glucosidase" evidence="8">
    <location>
        <begin position="28"/>
        <end position="487"/>
    </location>
</feature>
<evidence type="ECO:0000256" key="6">
    <source>
        <dbReference type="ARBA" id="ARBA00023295"/>
    </source>
</evidence>
<dbReference type="InterPro" id="IPR008928">
    <property type="entry name" value="6-hairpin_glycosidase_sf"/>
</dbReference>
<comment type="catalytic activity">
    <reaction evidence="1">
        <text>Hydrolysis of terminal (1-&gt;4)-linked alpha-D-glucose residues successively from non-reducing ends of the chains with release of beta-D-glucose.</text>
        <dbReference type="EC" id="3.2.1.3"/>
    </reaction>
</comment>
<dbReference type="Pfam" id="PF00723">
    <property type="entry name" value="Glyco_hydro_15"/>
    <property type="match status" value="1"/>
</dbReference>
<evidence type="ECO:0000256" key="2">
    <source>
        <dbReference type="ARBA" id="ARBA00006188"/>
    </source>
</evidence>
<evidence type="ECO:0000256" key="7">
    <source>
        <dbReference type="ARBA" id="ARBA00023326"/>
    </source>
</evidence>
<dbReference type="InterPro" id="IPR011613">
    <property type="entry name" value="GH15-like"/>
</dbReference>
<sequence>MLRWPGSTAVVAARLSTLLVAYPKTRAAGCCWSPLTDGSSGPWCFYKSGDSPSSCFVFSNSTATAPFSDSEVAAFRANFEANINVETVGAVVAAPDHDTPGGNYYYHWMRDGALSMKSFQDTNPDDFDKVRPIMEKYTEWVVGRQALAPVHDDTDVRTEPKFEIPSGEVFDGAWCRPQNDGPGLRAITLMTFAESLIAAGDKDYIAANLWTADGSLNGGAIAWDLQYVVESWDSNTCDLWEEVRSTDFFWNRVTMKKAMLMGSAFAEKMGDSKNAGIYAQTAADIDAKLESHWMGTFVAEEENRQKDGAVLVGFNNGFHESDGKYAPTSVEVASTLNVYNTAFCAEYAVNTADTADEVPGVLIGRYPGDSYAGGNPWVLTTAALAQVLYRAASYTKVNGAPEADALAQFEAALNVDFPESVDGIAEVFAAAGDSVMLRLKEHVGDDDGHLDEQLDRSDGSQMSAKDLTWSYAEVLNAMQAREIYKAM</sequence>
<accession>A0ABQ6MVG9</accession>
<feature type="signal peptide" evidence="8">
    <location>
        <begin position="1"/>
        <end position="27"/>
    </location>
</feature>
<keyword evidence="7" id="KW-0624">Polysaccharide degradation</keyword>
<dbReference type="EC" id="3.2.1.3" evidence="3"/>
<protein>
    <recommendedName>
        <fullName evidence="3">glucan 1,4-alpha-glucosidase</fullName>
        <ecNumber evidence="3">3.2.1.3</ecNumber>
    </recommendedName>
</protein>
<evidence type="ECO:0000313" key="11">
    <source>
        <dbReference type="Proteomes" id="UP001165060"/>
    </source>
</evidence>
<keyword evidence="5" id="KW-0119">Carbohydrate metabolism</keyword>
<comment type="caution">
    <text evidence="10">The sequence shown here is derived from an EMBL/GenBank/DDBJ whole genome shotgun (WGS) entry which is preliminary data.</text>
</comment>
<evidence type="ECO:0000256" key="5">
    <source>
        <dbReference type="ARBA" id="ARBA00023277"/>
    </source>
</evidence>
<name>A0ABQ6MVG9_9STRA</name>
<evidence type="ECO:0000259" key="9">
    <source>
        <dbReference type="Pfam" id="PF00723"/>
    </source>
</evidence>
<keyword evidence="4" id="KW-0378">Hydrolase</keyword>
<dbReference type="InterPro" id="IPR000519">
    <property type="entry name" value="P_trefoil_dom"/>
</dbReference>
<dbReference type="EMBL" id="BRYB01001816">
    <property type="protein sequence ID" value="GMI34276.1"/>
    <property type="molecule type" value="Genomic_DNA"/>
</dbReference>
<reference evidence="10 11" key="1">
    <citation type="journal article" date="2023" name="Commun. Biol.">
        <title>Genome analysis of Parmales, the sister group of diatoms, reveals the evolutionary specialization of diatoms from phago-mixotrophs to photoautotrophs.</title>
        <authorList>
            <person name="Ban H."/>
            <person name="Sato S."/>
            <person name="Yoshikawa S."/>
            <person name="Yamada K."/>
            <person name="Nakamura Y."/>
            <person name="Ichinomiya M."/>
            <person name="Sato N."/>
            <person name="Blanc-Mathieu R."/>
            <person name="Endo H."/>
            <person name="Kuwata A."/>
            <person name="Ogata H."/>
        </authorList>
    </citation>
    <scope>NUCLEOTIDE SEQUENCE [LARGE SCALE GENOMIC DNA]</scope>
</reference>
<evidence type="ECO:0000313" key="10">
    <source>
        <dbReference type="EMBL" id="GMI34276.1"/>
    </source>
</evidence>
<feature type="domain" description="GH15-like" evidence="9">
    <location>
        <begin position="88"/>
        <end position="478"/>
    </location>
</feature>
<organism evidence="10 11">
    <name type="scientific">Tetraparma gracilis</name>
    <dbReference type="NCBI Taxonomy" id="2962635"/>
    <lineage>
        <taxon>Eukaryota</taxon>
        <taxon>Sar</taxon>
        <taxon>Stramenopiles</taxon>
        <taxon>Ochrophyta</taxon>
        <taxon>Bolidophyceae</taxon>
        <taxon>Parmales</taxon>
        <taxon>Triparmaceae</taxon>
        <taxon>Tetraparma</taxon>
    </lineage>
</organism>
<dbReference type="PRINTS" id="PR00736">
    <property type="entry name" value="GLHYDRLASE15"/>
</dbReference>
<evidence type="ECO:0000256" key="8">
    <source>
        <dbReference type="SAM" id="SignalP"/>
    </source>
</evidence>
<keyword evidence="6" id="KW-0326">Glycosidase</keyword>
<dbReference type="CDD" id="cd00111">
    <property type="entry name" value="Trefoil"/>
    <property type="match status" value="1"/>
</dbReference>
<evidence type="ECO:0000256" key="1">
    <source>
        <dbReference type="ARBA" id="ARBA00001863"/>
    </source>
</evidence>